<dbReference type="GO" id="GO:0005524">
    <property type="term" value="F:ATP binding"/>
    <property type="evidence" value="ECO:0007669"/>
    <property type="project" value="UniProtKB-KW"/>
</dbReference>
<reference evidence="18" key="1">
    <citation type="submission" date="2017-04" db="EMBL/GenBank/DDBJ databases">
        <title>Presence of VIM-2 positive Pseudomonas species in chickens and their surrounding environment.</title>
        <authorList>
            <person name="Zhang R."/>
        </authorList>
    </citation>
    <scope>NUCLEOTIDE SEQUENCE [LARGE SCALE GENOMIC DNA]</scope>
    <source>
        <strain evidence="18">DZ-C18</strain>
    </source>
</reference>
<dbReference type="CDD" id="cd06225">
    <property type="entry name" value="HAMP"/>
    <property type="match status" value="1"/>
</dbReference>
<protein>
    <recommendedName>
        <fullName evidence="3">histidine kinase</fullName>
        <ecNumber evidence="3">2.7.13.3</ecNumber>
    </recommendedName>
</protein>
<evidence type="ECO:0000256" key="4">
    <source>
        <dbReference type="ARBA" id="ARBA00022475"/>
    </source>
</evidence>
<dbReference type="PROSITE" id="PS50885">
    <property type="entry name" value="HAMP"/>
    <property type="match status" value="1"/>
</dbReference>
<dbReference type="CDD" id="cd00082">
    <property type="entry name" value="HisKA"/>
    <property type="match status" value="1"/>
</dbReference>
<evidence type="ECO:0000256" key="11">
    <source>
        <dbReference type="ARBA" id="ARBA00022840"/>
    </source>
</evidence>
<dbReference type="SUPFAM" id="SSF47384">
    <property type="entry name" value="Homodimeric domain of signal transducing histidine kinase"/>
    <property type="match status" value="1"/>
</dbReference>
<gene>
    <name evidence="18" type="ORF">B7H17_13150</name>
</gene>
<dbReference type="EMBL" id="NBWC01000015">
    <property type="protein sequence ID" value="ORL64038.1"/>
    <property type="molecule type" value="Genomic_DNA"/>
</dbReference>
<keyword evidence="11" id="KW-0067">ATP-binding</keyword>
<evidence type="ECO:0000256" key="8">
    <source>
        <dbReference type="ARBA" id="ARBA00022692"/>
    </source>
</evidence>
<evidence type="ECO:0000256" key="9">
    <source>
        <dbReference type="ARBA" id="ARBA00022741"/>
    </source>
</evidence>
<evidence type="ECO:0000256" key="15">
    <source>
        <dbReference type="SAM" id="Phobius"/>
    </source>
</evidence>
<keyword evidence="4" id="KW-1003">Cell membrane</keyword>
<dbReference type="Gene3D" id="3.30.565.10">
    <property type="entry name" value="Histidine kinase-like ATPase, C-terminal domain"/>
    <property type="match status" value="1"/>
</dbReference>
<dbReference type="PRINTS" id="PR00344">
    <property type="entry name" value="BCTRLSENSOR"/>
</dbReference>
<dbReference type="Pfam" id="PF00672">
    <property type="entry name" value="HAMP"/>
    <property type="match status" value="1"/>
</dbReference>
<evidence type="ECO:0000256" key="10">
    <source>
        <dbReference type="ARBA" id="ARBA00022777"/>
    </source>
</evidence>
<keyword evidence="7" id="KW-0808">Transferase</keyword>
<dbReference type="PANTHER" id="PTHR44936">
    <property type="entry name" value="SENSOR PROTEIN CREC"/>
    <property type="match status" value="1"/>
</dbReference>
<evidence type="ECO:0000256" key="6">
    <source>
        <dbReference type="ARBA" id="ARBA00022553"/>
    </source>
</evidence>
<evidence type="ECO:0000256" key="7">
    <source>
        <dbReference type="ARBA" id="ARBA00022679"/>
    </source>
</evidence>
<dbReference type="Pfam" id="PF02518">
    <property type="entry name" value="HATPase_c"/>
    <property type="match status" value="1"/>
</dbReference>
<accession>A0A1X0ZWG0</accession>
<dbReference type="InterPro" id="IPR036097">
    <property type="entry name" value="HisK_dim/P_sf"/>
</dbReference>
<dbReference type="InterPro" id="IPR003660">
    <property type="entry name" value="HAMP_dom"/>
</dbReference>
<sequence>MSARPAERRWRLLPRSLLGRMLLLTLLVVLLAQGLSSLIWVSQLRASQLQGLQASARSLAHSMSASVSYFRSLPVAYRPMVLDQLRSMGGTRFFVSLNDKPLDMPVLPITPRKRAVIEVFEQVLHERLGQRMEISVEFVSPQELRIFNSGLKLDELPRSWAHYSLTLEPLNPPVLVTQIRLGEGEWLYIASLLPEPYTSLEAERLPRQQIGFIALTTALLLLFIGLLVHWQSRPLKRLARAAREMSLGADVAPVVEGGGSEVAEVGRAFNSMRERISRYLTERAQLFSAVSHDLRTPITRLRLRVELLEDERMQAKFSRDLDELELLVKGALQCVKDTDIHENIEPIDLNQVLEILAEPYLGDGRITLEGRALAPYPGKPLALRRCIGNLIDNAIKYGERAHLRILDSATGFVLQVDDQGPGVPEQRLEQVFEPHFRLAGQQQGYGLGLGIARNIAHSHGGEVSLLNLRQGGLRVTLSLPRSAE</sequence>
<dbReference type="PANTHER" id="PTHR44936:SF5">
    <property type="entry name" value="SENSOR HISTIDINE KINASE ENVZ"/>
    <property type="match status" value="1"/>
</dbReference>
<keyword evidence="5" id="KW-0997">Cell inner membrane</keyword>
<feature type="domain" description="HAMP" evidence="17">
    <location>
        <begin position="229"/>
        <end position="281"/>
    </location>
</feature>
<dbReference type="InterPro" id="IPR003594">
    <property type="entry name" value="HATPase_dom"/>
</dbReference>
<name>A0A1X0ZWG0_PSEPU</name>
<dbReference type="InterPro" id="IPR004358">
    <property type="entry name" value="Sig_transdc_His_kin-like_C"/>
</dbReference>
<keyword evidence="14 15" id="KW-0472">Membrane</keyword>
<evidence type="ECO:0000256" key="5">
    <source>
        <dbReference type="ARBA" id="ARBA00022519"/>
    </source>
</evidence>
<keyword evidence="8 15" id="KW-0812">Transmembrane</keyword>
<feature type="domain" description="Histidine kinase" evidence="16">
    <location>
        <begin position="289"/>
        <end position="483"/>
    </location>
</feature>
<dbReference type="SMART" id="SM00388">
    <property type="entry name" value="HisKA"/>
    <property type="match status" value="1"/>
</dbReference>
<comment type="subcellular location">
    <subcellularLocation>
        <location evidence="2">Cell inner membrane</location>
        <topology evidence="2">Multi-pass membrane protein</topology>
    </subcellularLocation>
</comment>
<comment type="catalytic activity">
    <reaction evidence="1">
        <text>ATP + protein L-histidine = ADP + protein N-phospho-L-histidine.</text>
        <dbReference type="EC" id="2.7.13.3"/>
    </reaction>
</comment>
<dbReference type="RefSeq" id="WP_084856676.1">
    <property type="nucleotide sequence ID" value="NZ_NBWC01000015.1"/>
</dbReference>
<comment type="caution">
    <text evidence="18">The sequence shown here is derived from an EMBL/GenBank/DDBJ whole genome shotgun (WGS) entry which is preliminary data.</text>
</comment>
<dbReference type="InterPro" id="IPR005467">
    <property type="entry name" value="His_kinase_dom"/>
</dbReference>
<dbReference type="Proteomes" id="UP000193675">
    <property type="component" value="Unassembled WGS sequence"/>
</dbReference>
<dbReference type="SMART" id="SM00387">
    <property type="entry name" value="HATPase_c"/>
    <property type="match status" value="1"/>
</dbReference>
<evidence type="ECO:0000313" key="18">
    <source>
        <dbReference type="EMBL" id="ORL64038.1"/>
    </source>
</evidence>
<keyword evidence="9" id="KW-0547">Nucleotide-binding</keyword>
<dbReference type="SMART" id="SM00304">
    <property type="entry name" value="HAMP"/>
    <property type="match status" value="1"/>
</dbReference>
<proteinExistence type="predicted"/>
<keyword evidence="6" id="KW-0597">Phosphoprotein</keyword>
<dbReference type="EC" id="2.7.13.3" evidence="3"/>
<evidence type="ECO:0000256" key="14">
    <source>
        <dbReference type="ARBA" id="ARBA00023136"/>
    </source>
</evidence>
<dbReference type="OrthoDB" id="9804645at2"/>
<evidence type="ECO:0000256" key="2">
    <source>
        <dbReference type="ARBA" id="ARBA00004429"/>
    </source>
</evidence>
<evidence type="ECO:0000259" key="16">
    <source>
        <dbReference type="PROSITE" id="PS50109"/>
    </source>
</evidence>
<keyword evidence="13" id="KW-0902">Two-component regulatory system</keyword>
<dbReference type="InterPro" id="IPR036890">
    <property type="entry name" value="HATPase_C_sf"/>
</dbReference>
<feature type="transmembrane region" description="Helical" evidence="15">
    <location>
        <begin position="210"/>
        <end position="230"/>
    </location>
</feature>
<dbReference type="SUPFAM" id="SSF55874">
    <property type="entry name" value="ATPase domain of HSP90 chaperone/DNA topoisomerase II/histidine kinase"/>
    <property type="match status" value="1"/>
</dbReference>
<dbReference type="GO" id="GO:0000155">
    <property type="term" value="F:phosphorelay sensor kinase activity"/>
    <property type="evidence" value="ECO:0007669"/>
    <property type="project" value="InterPro"/>
</dbReference>
<dbReference type="GO" id="GO:0005886">
    <property type="term" value="C:plasma membrane"/>
    <property type="evidence" value="ECO:0007669"/>
    <property type="project" value="UniProtKB-SubCell"/>
</dbReference>
<dbReference type="InterPro" id="IPR050980">
    <property type="entry name" value="2C_sensor_his_kinase"/>
</dbReference>
<keyword evidence="12 15" id="KW-1133">Transmembrane helix</keyword>
<dbReference type="Pfam" id="PF00512">
    <property type="entry name" value="HisKA"/>
    <property type="match status" value="1"/>
</dbReference>
<dbReference type="PROSITE" id="PS50109">
    <property type="entry name" value="HIS_KIN"/>
    <property type="match status" value="1"/>
</dbReference>
<dbReference type="Gene3D" id="1.10.287.130">
    <property type="match status" value="1"/>
</dbReference>
<organism evidence="18">
    <name type="scientific">Pseudomonas putida</name>
    <name type="common">Arthrobacter siderocapsulatus</name>
    <dbReference type="NCBI Taxonomy" id="303"/>
    <lineage>
        <taxon>Bacteria</taxon>
        <taxon>Pseudomonadati</taxon>
        <taxon>Pseudomonadota</taxon>
        <taxon>Gammaproteobacteria</taxon>
        <taxon>Pseudomonadales</taxon>
        <taxon>Pseudomonadaceae</taxon>
        <taxon>Pseudomonas</taxon>
    </lineage>
</organism>
<dbReference type="AlphaFoldDB" id="A0A1X0ZWG0"/>
<evidence type="ECO:0000256" key="3">
    <source>
        <dbReference type="ARBA" id="ARBA00012438"/>
    </source>
</evidence>
<evidence type="ECO:0000256" key="1">
    <source>
        <dbReference type="ARBA" id="ARBA00000085"/>
    </source>
</evidence>
<evidence type="ECO:0000256" key="13">
    <source>
        <dbReference type="ARBA" id="ARBA00023012"/>
    </source>
</evidence>
<evidence type="ECO:0000256" key="12">
    <source>
        <dbReference type="ARBA" id="ARBA00022989"/>
    </source>
</evidence>
<dbReference type="CDD" id="cd00075">
    <property type="entry name" value="HATPase"/>
    <property type="match status" value="1"/>
</dbReference>
<evidence type="ECO:0000259" key="17">
    <source>
        <dbReference type="PROSITE" id="PS50885"/>
    </source>
</evidence>
<keyword evidence="10 18" id="KW-0418">Kinase</keyword>
<dbReference type="InterPro" id="IPR003661">
    <property type="entry name" value="HisK_dim/P_dom"/>
</dbReference>